<gene>
    <name evidence="3" type="ORF">ACFOSH_22460</name>
</gene>
<reference evidence="4" key="1">
    <citation type="journal article" date="2019" name="Int. J. Syst. Evol. Microbiol.">
        <title>The Global Catalogue of Microorganisms (GCM) 10K type strain sequencing project: providing services to taxonomists for standard genome sequencing and annotation.</title>
        <authorList>
            <consortium name="The Broad Institute Genomics Platform"/>
            <consortium name="The Broad Institute Genome Sequencing Center for Infectious Disease"/>
            <person name="Wu L."/>
            <person name="Ma J."/>
        </authorList>
    </citation>
    <scope>NUCLEOTIDE SEQUENCE [LARGE SCALE GENOMIC DNA]</scope>
    <source>
        <strain evidence="4">CGMCC 4.7676</strain>
    </source>
</reference>
<feature type="transmembrane region" description="Helical" evidence="2">
    <location>
        <begin position="728"/>
        <end position="758"/>
    </location>
</feature>
<sequence>MKSGESSVFLVRARRVGFVLICGILAVAGVSVPAAEAQPPADPVYRLKTEPADLSAVQNGDPLRITLAGLPKGARAKLVICPKDVPDNLMKKVYVPPWTKDSTLLTRVTSYCQDEFGDEFAGKNAGMQSMERVRSSTTGDIVFDTTIPRGTLRPHPVAWDPLYTTYEKAVNPGDKFPKVPWADNPVVVDPVTGAKSRRQFSFTCDENNPCSVTIQITAQDAAGKTVTWVDDSIKFTPYLPGIGVKGCKGIGRNTLDASMPERLGRTAVAWNQALCAPTKADQPTNIVSETEDTGLTAFDKGASDLMITGSGNALAAQTVRSREYIPVGVNAAVIAAVGWSPTDVNDEGNPLGSKLAGTMSFTTAELANMFTKGGQNPDAAGRGGIFKNGSPLVERNPALSAIKDGQPAGVIAVNRRAGYGGNPDFFGVTGETGPGTIPLALSKVLAATAPKEWVFPALGKEYFGALDGKTPGVISDLSVLDPGSSQVHNVDAKTGQLSVRKTVDNAVAGRGGDCAGGCLNWVITDLATATVNRWTPVALPDGKGAFVAPTEQSLQAAADAMKIGPDGTAETGTVAKDGAYPLTFVEYMAVPVNPLIDATCKPMKEKQDQLKAFAGLAAGYGQALLPPGMARLSPGLAATAAERIAKIGTGTPEKACEEKEAAKNPPPPGANGVTPASNPSPGGPSGGQGSPAATPVAAATGAVPAVAPTPESVRAAKNLAESIDIPKFAGAGALGALIPLVALVILATLPSATAYVAAGRPVPAWLTRALAVLIGLLRRRPSGGVA</sequence>
<feature type="compositionally biased region" description="Low complexity" evidence="1">
    <location>
        <begin position="670"/>
        <end position="680"/>
    </location>
</feature>
<evidence type="ECO:0000256" key="2">
    <source>
        <dbReference type="SAM" id="Phobius"/>
    </source>
</evidence>
<keyword evidence="2" id="KW-0812">Transmembrane</keyword>
<dbReference type="RefSeq" id="WP_378240997.1">
    <property type="nucleotide sequence ID" value="NZ_JBHRWK010000033.1"/>
</dbReference>
<accession>A0ABV7P2Q6</accession>
<keyword evidence="2" id="KW-1133">Transmembrane helix</keyword>
<dbReference type="SUPFAM" id="SSF53850">
    <property type="entry name" value="Periplasmic binding protein-like II"/>
    <property type="match status" value="1"/>
</dbReference>
<evidence type="ECO:0000313" key="4">
    <source>
        <dbReference type="Proteomes" id="UP001595645"/>
    </source>
</evidence>
<keyword evidence="2" id="KW-0472">Membrane</keyword>
<protein>
    <recommendedName>
        <fullName evidence="5">PBP domain-containing protein</fullName>
    </recommendedName>
</protein>
<feature type="region of interest" description="Disordered" evidence="1">
    <location>
        <begin position="648"/>
        <end position="697"/>
    </location>
</feature>
<evidence type="ECO:0008006" key="5">
    <source>
        <dbReference type="Google" id="ProtNLM"/>
    </source>
</evidence>
<dbReference type="Proteomes" id="UP001595645">
    <property type="component" value="Unassembled WGS sequence"/>
</dbReference>
<proteinExistence type="predicted"/>
<keyword evidence="4" id="KW-1185">Reference proteome</keyword>
<name>A0ABV7P2Q6_9PSEU</name>
<dbReference type="Gene3D" id="3.40.190.10">
    <property type="entry name" value="Periplasmic binding protein-like II"/>
    <property type="match status" value="2"/>
</dbReference>
<dbReference type="EMBL" id="JBHRWK010000033">
    <property type="protein sequence ID" value="MFC3452207.1"/>
    <property type="molecule type" value="Genomic_DNA"/>
</dbReference>
<evidence type="ECO:0000313" key="3">
    <source>
        <dbReference type="EMBL" id="MFC3452207.1"/>
    </source>
</evidence>
<organism evidence="3 4">
    <name type="scientific">Amycolatopsis speibonae</name>
    <dbReference type="NCBI Taxonomy" id="1450224"/>
    <lineage>
        <taxon>Bacteria</taxon>
        <taxon>Bacillati</taxon>
        <taxon>Actinomycetota</taxon>
        <taxon>Actinomycetes</taxon>
        <taxon>Pseudonocardiales</taxon>
        <taxon>Pseudonocardiaceae</taxon>
        <taxon>Amycolatopsis</taxon>
    </lineage>
</organism>
<evidence type="ECO:0000256" key="1">
    <source>
        <dbReference type="SAM" id="MobiDB-lite"/>
    </source>
</evidence>
<comment type="caution">
    <text evidence="3">The sequence shown here is derived from an EMBL/GenBank/DDBJ whole genome shotgun (WGS) entry which is preliminary data.</text>
</comment>